<evidence type="ECO:0000313" key="1">
    <source>
        <dbReference type="EMBL" id="JAH15315.1"/>
    </source>
</evidence>
<dbReference type="EMBL" id="GBXM01093262">
    <property type="protein sequence ID" value="JAH15315.1"/>
    <property type="molecule type" value="Transcribed_RNA"/>
</dbReference>
<protein>
    <submittedName>
        <fullName evidence="1">Uncharacterized protein</fullName>
    </submittedName>
</protein>
<accession>A0A0E9QG71</accession>
<reference evidence="1" key="1">
    <citation type="submission" date="2014-11" db="EMBL/GenBank/DDBJ databases">
        <authorList>
            <person name="Amaro Gonzalez C."/>
        </authorList>
    </citation>
    <scope>NUCLEOTIDE SEQUENCE</scope>
</reference>
<name>A0A0E9QG71_ANGAN</name>
<organism evidence="1">
    <name type="scientific">Anguilla anguilla</name>
    <name type="common">European freshwater eel</name>
    <name type="synonym">Muraena anguilla</name>
    <dbReference type="NCBI Taxonomy" id="7936"/>
    <lineage>
        <taxon>Eukaryota</taxon>
        <taxon>Metazoa</taxon>
        <taxon>Chordata</taxon>
        <taxon>Craniata</taxon>
        <taxon>Vertebrata</taxon>
        <taxon>Euteleostomi</taxon>
        <taxon>Actinopterygii</taxon>
        <taxon>Neopterygii</taxon>
        <taxon>Teleostei</taxon>
        <taxon>Anguilliformes</taxon>
        <taxon>Anguillidae</taxon>
        <taxon>Anguilla</taxon>
    </lineage>
</organism>
<dbReference type="AlphaFoldDB" id="A0A0E9QG71"/>
<reference evidence="1" key="2">
    <citation type="journal article" date="2015" name="Fish Shellfish Immunol.">
        <title>Early steps in the European eel (Anguilla anguilla)-Vibrio vulnificus interaction in the gills: Role of the RtxA13 toxin.</title>
        <authorList>
            <person name="Callol A."/>
            <person name="Pajuelo D."/>
            <person name="Ebbesson L."/>
            <person name="Teles M."/>
            <person name="MacKenzie S."/>
            <person name="Amaro C."/>
        </authorList>
    </citation>
    <scope>NUCLEOTIDE SEQUENCE</scope>
</reference>
<proteinExistence type="predicted"/>
<sequence length="63" mass="7067">MESVRWVLLAHHRLAHIHCSSANSTQNPVLRVLFIVAVIIHTPNLTGISVKDGCPRMYLFGFV</sequence>